<reference evidence="2 3" key="1">
    <citation type="journal article" date="2016" name="Nat. Commun.">
        <title>Thousands of microbial genomes shed light on interconnected biogeochemical processes in an aquifer system.</title>
        <authorList>
            <person name="Anantharaman K."/>
            <person name="Brown C.T."/>
            <person name="Hug L.A."/>
            <person name="Sharon I."/>
            <person name="Castelle C.J."/>
            <person name="Probst A.J."/>
            <person name="Thomas B.C."/>
            <person name="Singh A."/>
            <person name="Wilkins M.J."/>
            <person name="Karaoz U."/>
            <person name="Brodie E.L."/>
            <person name="Williams K.H."/>
            <person name="Hubbard S.S."/>
            <person name="Banfield J.F."/>
        </authorList>
    </citation>
    <scope>NUCLEOTIDE SEQUENCE [LARGE SCALE GENOMIC DNA]</scope>
</reference>
<dbReference type="SUPFAM" id="SSF47413">
    <property type="entry name" value="lambda repressor-like DNA-binding domains"/>
    <property type="match status" value="1"/>
</dbReference>
<gene>
    <name evidence="2" type="ORF">A3A71_00175</name>
</gene>
<feature type="domain" description="HTH cro/C1-type" evidence="1">
    <location>
        <begin position="69"/>
        <end position="123"/>
    </location>
</feature>
<dbReference type="AlphaFoldDB" id="A0A1F5EAQ6"/>
<dbReference type="GO" id="GO:0003677">
    <property type="term" value="F:DNA binding"/>
    <property type="evidence" value="ECO:0007669"/>
    <property type="project" value="InterPro"/>
</dbReference>
<dbReference type="InterPro" id="IPR001387">
    <property type="entry name" value="Cro/C1-type_HTH"/>
</dbReference>
<dbReference type="EMBL" id="MEZX01000002">
    <property type="protein sequence ID" value="OGD64468.1"/>
    <property type="molecule type" value="Genomic_DNA"/>
</dbReference>
<dbReference type="Pfam" id="PF01381">
    <property type="entry name" value="HTH_3"/>
    <property type="match status" value="1"/>
</dbReference>
<evidence type="ECO:0000313" key="2">
    <source>
        <dbReference type="EMBL" id="OGD64468.1"/>
    </source>
</evidence>
<dbReference type="Gene3D" id="1.10.260.40">
    <property type="entry name" value="lambda repressor-like DNA-binding domains"/>
    <property type="match status" value="1"/>
</dbReference>
<dbReference type="SMART" id="SM00530">
    <property type="entry name" value="HTH_XRE"/>
    <property type="match status" value="1"/>
</dbReference>
<dbReference type="Proteomes" id="UP000177481">
    <property type="component" value="Unassembled WGS sequence"/>
</dbReference>
<dbReference type="PROSITE" id="PS50943">
    <property type="entry name" value="HTH_CROC1"/>
    <property type="match status" value="1"/>
</dbReference>
<sequence length="126" mass="14080">MGELGTIFSKPDQGRTDELGHREFTVRSKMGSKGAVYYTKCRNPLFSPPKTKTVSKIDEAWFTALVTKLRQERQSCGLSQTTLAGLLKTKQSAISDFESGRTNPSLVFLIRYSRALGKKIIFSLND</sequence>
<accession>A0A1F5EAQ6</accession>
<dbReference type="CDD" id="cd00093">
    <property type="entry name" value="HTH_XRE"/>
    <property type="match status" value="1"/>
</dbReference>
<proteinExistence type="predicted"/>
<organism evidence="2 3">
    <name type="scientific">Candidatus Berkelbacteria bacterium RIFCSPLOWO2_01_FULL_50_28</name>
    <dbReference type="NCBI Taxonomy" id="1797471"/>
    <lineage>
        <taxon>Bacteria</taxon>
        <taxon>Candidatus Berkelbacteria</taxon>
    </lineage>
</organism>
<name>A0A1F5EAQ6_9BACT</name>
<dbReference type="InterPro" id="IPR010982">
    <property type="entry name" value="Lambda_DNA-bd_dom_sf"/>
</dbReference>
<evidence type="ECO:0000313" key="3">
    <source>
        <dbReference type="Proteomes" id="UP000177481"/>
    </source>
</evidence>
<protein>
    <recommendedName>
        <fullName evidence="1">HTH cro/C1-type domain-containing protein</fullName>
    </recommendedName>
</protein>
<evidence type="ECO:0000259" key="1">
    <source>
        <dbReference type="PROSITE" id="PS50943"/>
    </source>
</evidence>
<comment type="caution">
    <text evidence="2">The sequence shown here is derived from an EMBL/GenBank/DDBJ whole genome shotgun (WGS) entry which is preliminary data.</text>
</comment>
<dbReference type="STRING" id="1797471.A3A71_00175"/>